<accession>A0A1Q3B134</accession>
<sequence>MFPFFTHFLLLFYLFLSAKLLCMLSSVQFDEKPLFPLHTTNDGNYSSKKNVVSGSKRGSSDAMDGISKEKFISLSEVNVMLSPRLSPLGLKSGTVLKNHEPHSAKAKEIATSKEVQERPHATGDKRPNQIGSANNCCAPTTK</sequence>
<dbReference type="AlphaFoldDB" id="A0A1Q3B134"/>
<evidence type="ECO:0000256" key="2">
    <source>
        <dbReference type="SAM" id="SignalP"/>
    </source>
</evidence>
<comment type="caution">
    <text evidence="3">The sequence shown here is derived from an EMBL/GenBank/DDBJ whole genome shotgun (WGS) entry which is preliminary data.</text>
</comment>
<feature type="region of interest" description="Disordered" evidence="1">
    <location>
        <begin position="92"/>
        <end position="142"/>
    </location>
</feature>
<name>A0A1Q3B134_CEPFO</name>
<feature type="chain" id="PRO_5012953188" description="DUF4057 domain-containing protein" evidence="2">
    <location>
        <begin position="19"/>
        <end position="142"/>
    </location>
</feature>
<evidence type="ECO:0000313" key="4">
    <source>
        <dbReference type="Proteomes" id="UP000187406"/>
    </source>
</evidence>
<evidence type="ECO:0000256" key="1">
    <source>
        <dbReference type="SAM" id="MobiDB-lite"/>
    </source>
</evidence>
<keyword evidence="2" id="KW-0732">Signal</keyword>
<dbReference type="Proteomes" id="UP000187406">
    <property type="component" value="Unassembled WGS sequence"/>
</dbReference>
<feature type="compositionally biased region" description="Polar residues" evidence="1">
    <location>
        <begin position="129"/>
        <end position="142"/>
    </location>
</feature>
<proteinExistence type="predicted"/>
<organism evidence="3 4">
    <name type="scientific">Cephalotus follicularis</name>
    <name type="common">Albany pitcher plant</name>
    <dbReference type="NCBI Taxonomy" id="3775"/>
    <lineage>
        <taxon>Eukaryota</taxon>
        <taxon>Viridiplantae</taxon>
        <taxon>Streptophyta</taxon>
        <taxon>Embryophyta</taxon>
        <taxon>Tracheophyta</taxon>
        <taxon>Spermatophyta</taxon>
        <taxon>Magnoliopsida</taxon>
        <taxon>eudicotyledons</taxon>
        <taxon>Gunneridae</taxon>
        <taxon>Pentapetalae</taxon>
        <taxon>rosids</taxon>
        <taxon>fabids</taxon>
        <taxon>Oxalidales</taxon>
        <taxon>Cephalotaceae</taxon>
        <taxon>Cephalotus</taxon>
    </lineage>
</organism>
<feature type="compositionally biased region" description="Basic and acidic residues" evidence="1">
    <location>
        <begin position="97"/>
        <end position="127"/>
    </location>
</feature>
<gene>
    <name evidence="3" type="ORF">CFOL_v3_05111</name>
</gene>
<dbReference type="InParanoid" id="A0A1Q3B134"/>
<keyword evidence="4" id="KW-1185">Reference proteome</keyword>
<reference evidence="4" key="1">
    <citation type="submission" date="2016-04" db="EMBL/GenBank/DDBJ databases">
        <title>Cephalotus genome sequencing.</title>
        <authorList>
            <person name="Fukushima K."/>
            <person name="Hasebe M."/>
            <person name="Fang X."/>
        </authorList>
    </citation>
    <scope>NUCLEOTIDE SEQUENCE [LARGE SCALE GENOMIC DNA]</scope>
    <source>
        <strain evidence="4">cv. St1</strain>
    </source>
</reference>
<dbReference type="OrthoDB" id="7848332at2759"/>
<feature type="signal peptide" evidence="2">
    <location>
        <begin position="1"/>
        <end position="18"/>
    </location>
</feature>
<protein>
    <recommendedName>
        <fullName evidence="5">DUF4057 domain-containing protein</fullName>
    </recommendedName>
</protein>
<dbReference type="STRING" id="3775.A0A1Q3B134"/>
<evidence type="ECO:0008006" key="5">
    <source>
        <dbReference type="Google" id="ProtNLM"/>
    </source>
</evidence>
<feature type="non-terminal residue" evidence="3">
    <location>
        <position position="142"/>
    </location>
</feature>
<dbReference type="EMBL" id="BDDD01000212">
    <property type="protein sequence ID" value="GAV61584.1"/>
    <property type="molecule type" value="Genomic_DNA"/>
</dbReference>
<evidence type="ECO:0000313" key="3">
    <source>
        <dbReference type="EMBL" id="GAV61584.1"/>
    </source>
</evidence>